<feature type="transmembrane region" description="Helical" evidence="2">
    <location>
        <begin position="184"/>
        <end position="205"/>
    </location>
</feature>
<evidence type="ECO:0000256" key="2">
    <source>
        <dbReference type="SAM" id="Phobius"/>
    </source>
</evidence>
<dbReference type="SUPFAM" id="SSF48652">
    <property type="entry name" value="Tetraspanin"/>
    <property type="match status" value="1"/>
</dbReference>
<dbReference type="AlphaFoldDB" id="A0A1L9RFN0"/>
<dbReference type="EMBL" id="KV878213">
    <property type="protein sequence ID" value="OJJ33714.1"/>
    <property type="molecule type" value="Genomic_DNA"/>
</dbReference>
<keyword evidence="2" id="KW-1133">Transmembrane helix</keyword>
<reference evidence="4" key="1">
    <citation type="journal article" date="2017" name="Genome Biol.">
        <title>Comparative genomics reveals high biological diversity and specific adaptations in the industrially and medically important fungal genus Aspergillus.</title>
        <authorList>
            <person name="de Vries R.P."/>
            <person name="Riley R."/>
            <person name="Wiebenga A."/>
            <person name="Aguilar-Osorio G."/>
            <person name="Amillis S."/>
            <person name="Uchima C.A."/>
            <person name="Anderluh G."/>
            <person name="Asadollahi M."/>
            <person name="Askin M."/>
            <person name="Barry K."/>
            <person name="Battaglia E."/>
            <person name="Bayram O."/>
            <person name="Benocci T."/>
            <person name="Braus-Stromeyer S.A."/>
            <person name="Caldana C."/>
            <person name="Canovas D."/>
            <person name="Cerqueira G.C."/>
            <person name="Chen F."/>
            <person name="Chen W."/>
            <person name="Choi C."/>
            <person name="Clum A."/>
            <person name="Dos Santos R.A."/>
            <person name="Damasio A.R."/>
            <person name="Diallinas G."/>
            <person name="Emri T."/>
            <person name="Fekete E."/>
            <person name="Flipphi M."/>
            <person name="Freyberg S."/>
            <person name="Gallo A."/>
            <person name="Gournas C."/>
            <person name="Habgood R."/>
            <person name="Hainaut M."/>
            <person name="Harispe M.L."/>
            <person name="Henrissat B."/>
            <person name="Hilden K.S."/>
            <person name="Hope R."/>
            <person name="Hossain A."/>
            <person name="Karabika E."/>
            <person name="Karaffa L."/>
            <person name="Karanyi Z."/>
            <person name="Krasevec N."/>
            <person name="Kuo A."/>
            <person name="Kusch H."/>
            <person name="LaButti K."/>
            <person name="Lagendijk E.L."/>
            <person name="Lapidus A."/>
            <person name="Levasseur A."/>
            <person name="Lindquist E."/>
            <person name="Lipzen A."/>
            <person name="Logrieco A.F."/>
            <person name="MacCabe A."/>
            <person name="Maekelae M.R."/>
            <person name="Malavazi I."/>
            <person name="Melin P."/>
            <person name="Meyer V."/>
            <person name="Mielnichuk N."/>
            <person name="Miskei M."/>
            <person name="Molnar A.P."/>
            <person name="Mule G."/>
            <person name="Ngan C.Y."/>
            <person name="Orejas M."/>
            <person name="Orosz E."/>
            <person name="Ouedraogo J.P."/>
            <person name="Overkamp K.M."/>
            <person name="Park H.-S."/>
            <person name="Perrone G."/>
            <person name="Piumi F."/>
            <person name="Punt P.J."/>
            <person name="Ram A.F."/>
            <person name="Ramon A."/>
            <person name="Rauscher S."/>
            <person name="Record E."/>
            <person name="Riano-Pachon D.M."/>
            <person name="Robert V."/>
            <person name="Roehrig J."/>
            <person name="Ruller R."/>
            <person name="Salamov A."/>
            <person name="Salih N.S."/>
            <person name="Samson R.A."/>
            <person name="Sandor E."/>
            <person name="Sanguinetti M."/>
            <person name="Schuetze T."/>
            <person name="Sepcic K."/>
            <person name="Shelest E."/>
            <person name="Sherlock G."/>
            <person name="Sophianopoulou V."/>
            <person name="Squina F.M."/>
            <person name="Sun H."/>
            <person name="Susca A."/>
            <person name="Todd R.B."/>
            <person name="Tsang A."/>
            <person name="Unkles S.E."/>
            <person name="van de Wiele N."/>
            <person name="van Rossen-Uffink D."/>
            <person name="Oliveira J.V."/>
            <person name="Vesth T.C."/>
            <person name="Visser J."/>
            <person name="Yu J.-H."/>
            <person name="Zhou M."/>
            <person name="Andersen M.R."/>
            <person name="Archer D.B."/>
            <person name="Baker S.E."/>
            <person name="Benoit I."/>
            <person name="Brakhage A.A."/>
            <person name="Braus G.H."/>
            <person name="Fischer R."/>
            <person name="Frisvad J.C."/>
            <person name="Goldman G.H."/>
            <person name="Houbraken J."/>
            <person name="Oakley B."/>
            <person name="Pocsi I."/>
            <person name="Scazzocchio C."/>
            <person name="Seiboth B."/>
            <person name="vanKuyk P.A."/>
            <person name="Wortman J."/>
            <person name="Dyer P.S."/>
            <person name="Grigoriev I.V."/>
        </authorList>
    </citation>
    <scope>NUCLEOTIDE SEQUENCE [LARGE SCALE GENOMIC DNA]</scope>
    <source>
        <strain evidence="4">DTO 134E9</strain>
    </source>
</reference>
<accession>A0A1L9RFN0</accession>
<protein>
    <recommendedName>
        <fullName evidence="5">Tetraspanin Tsp3</fullName>
    </recommendedName>
</protein>
<keyword evidence="2" id="KW-0472">Membrane</keyword>
<dbReference type="InterPro" id="IPR008952">
    <property type="entry name" value="Tetraspanin_EC2_sf"/>
</dbReference>
<gene>
    <name evidence="3" type="ORF">ASPWEDRAFT_173151</name>
</gene>
<evidence type="ECO:0000313" key="3">
    <source>
        <dbReference type="EMBL" id="OJJ33714.1"/>
    </source>
</evidence>
<feature type="transmembrane region" description="Helical" evidence="2">
    <location>
        <begin position="7"/>
        <end position="30"/>
    </location>
</feature>
<dbReference type="VEuPathDB" id="FungiDB:ASPWEDRAFT_173151"/>
<dbReference type="GO" id="GO:0016020">
    <property type="term" value="C:membrane"/>
    <property type="evidence" value="ECO:0007669"/>
    <property type="project" value="InterPro"/>
</dbReference>
<dbReference type="STRING" id="1073089.A0A1L9RFN0"/>
<keyword evidence="4" id="KW-1185">Reference proteome</keyword>
<evidence type="ECO:0000313" key="4">
    <source>
        <dbReference type="Proteomes" id="UP000184383"/>
    </source>
</evidence>
<feature type="transmembrane region" description="Helical" evidence="2">
    <location>
        <begin position="82"/>
        <end position="106"/>
    </location>
</feature>
<feature type="compositionally biased region" description="Basic and acidic residues" evidence="1">
    <location>
        <begin position="251"/>
        <end position="269"/>
    </location>
</feature>
<name>A0A1L9RFN0_ASPWE</name>
<organism evidence="3 4">
    <name type="scientific">Aspergillus wentii DTO 134E9</name>
    <dbReference type="NCBI Taxonomy" id="1073089"/>
    <lineage>
        <taxon>Eukaryota</taxon>
        <taxon>Fungi</taxon>
        <taxon>Dikarya</taxon>
        <taxon>Ascomycota</taxon>
        <taxon>Pezizomycotina</taxon>
        <taxon>Eurotiomycetes</taxon>
        <taxon>Eurotiomycetidae</taxon>
        <taxon>Eurotiales</taxon>
        <taxon>Aspergillaceae</taxon>
        <taxon>Aspergillus</taxon>
        <taxon>Aspergillus subgen. Cremei</taxon>
    </lineage>
</organism>
<keyword evidence="2" id="KW-0812">Transmembrane</keyword>
<evidence type="ECO:0000256" key="1">
    <source>
        <dbReference type="SAM" id="MobiDB-lite"/>
    </source>
</evidence>
<dbReference type="RefSeq" id="XP_040687390.1">
    <property type="nucleotide sequence ID" value="XM_040831027.1"/>
</dbReference>
<dbReference type="GeneID" id="63746875"/>
<dbReference type="Proteomes" id="UP000184383">
    <property type="component" value="Unassembled WGS sequence"/>
</dbReference>
<feature type="transmembrane region" description="Helical" evidence="2">
    <location>
        <begin position="42"/>
        <end position="61"/>
    </location>
</feature>
<evidence type="ECO:0008006" key="5">
    <source>
        <dbReference type="Google" id="ProtNLM"/>
    </source>
</evidence>
<feature type="region of interest" description="Disordered" evidence="1">
    <location>
        <begin position="223"/>
        <end position="269"/>
    </location>
</feature>
<proteinExistence type="predicted"/>
<dbReference type="OrthoDB" id="71600at2759"/>
<sequence>MAFKCEAVSVFHAFLFLCSAISLILGALAWSRNSSFHLPLPTSLPALATLLSPLTILALIATKLFIPANRNTSPLNLYRWRILSIVDQLHSIASTIIATIVLTYLFPNNIFSCHLEQQWQAFFQSRDATAIRAIQDTFQCCGLRSIHDRAWPFKDRNHGDNACEQQYGYRQSCLLPWGEQQRVISWMVFTAAVLVWAVKVGFFLFDRRQASWMSTQSSRGAVEYQRITQPEEEEENDQNGSAENGNGRILLPHERPHERTAYSNEWEQR</sequence>